<proteinExistence type="predicted"/>
<name>M5TZ86_9BACT</name>
<gene>
    <name evidence="3" type="ORF">RSSM_03986</name>
</gene>
<evidence type="ECO:0000313" key="4">
    <source>
        <dbReference type="Proteomes" id="UP000011885"/>
    </source>
</evidence>
<evidence type="ECO:0000256" key="2">
    <source>
        <dbReference type="SAM" id="SignalP"/>
    </source>
</evidence>
<dbReference type="Proteomes" id="UP000011885">
    <property type="component" value="Unassembled WGS sequence"/>
</dbReference>
<feature type="chain" id="PRO_5004072864" evidence="2">
    <location>
        <begin position="40"/>
        <end position="231"/>
    </location>
</feature>
<protein>
    <submittedName>
        <fullName evidence="3">Secreted protein</fullName>
    </submittedName>
</protein>
<feature type="region of interest" description="Disordered" evidence="1">
    <location>
        <begin position="83"/>
        <end position="142"/>
    </location>
</feature>
<feature type="region of interest" description="Disordered" evidence="1">
    <location>
        <begin position="54"/>
        <end position="73"/>
    </location>
</feature>
<feature type="signal peptide" evidence="2">
    <location>
        <begin position="1"/>
        <end position="39"/>
    </location>
</feature>
<dbReference type="PATRIC" id="fig|1263870.3.peg.4222"/>
<evidence type="ECO:0000313" key="3">
    <source>
        <dbReference type="EMBL" id="EMI54515.1"/>
    </source>
</evidence>
<dbReference type="AlphaFoldDB" id="M5TZ86"/>
<reference evidence="3 4" key="1">
    <citation type="journal article" date="2013" name="Mar. Genomics">
        <title>Expression of sulfatases in Rhodopirellula baltica and the diversity of sulfatases in the genus Rhodopirellula.</title>
        <authorList>
            <person name="Wegner C.E."/>
            <person name="Richter-Heitmann T."/>
            <person name="Klindworth A."/>
            <person name="Klockow C."/>
            <person name="Richter M."/>
            <person name="Achstetter T."/>
            <person name="Glockner F.O."/>
            <person name="Harder J."/>
        </authorList>
    </citation>
    <scope>NUCLEOTIDE SEQUENCE [LARGE SCALE GENOMIC DNA]</scope>
    <source>
        <strain evidence="3 4">SM41</strain>
    </source>
</reference>
<dbReference type="EMBL" id="ANOH01000274">
    <property type="protein sequence ID" value="EMI54515.1"/>
    <property type="molecule type" value="Genomic_DNA"/>
</dbReference>
<evidence type="ECO:0000256" key="1">
    <source>
        <dbReference type="SAM" id="MobiDB-lite"/>
    </source>
</evidence>
<sequence>MPAPAQRTSTRTPMKTRTKLLILAPLCSALLTPTVRSHADEGLFSKVAMESVFDDSKETNDDESTTRLSEAERKRAARIAALFQADTPPQTPPKSKPPAGNVGSSINEASATAEPSGGSTISSNADAAAQNVRGTKDKPTKSSFSLAGQWAATTAAGEVFAIAFTPEQRFFLVHMKSGKTSISKGNFTVTDDRLSLATEKAQPLKAEIQWKSVGQMVMKLGTSKLNFQRKK</sequence>
<organism evidence="3 4">
    <name type="scientific">Rhodopirellula sallentina SM41</name>
    <dbReference type="NCBI Taxonomy" id="1263870"/>
    <lineage>
        <taxon>Bacteria</taxon>
        <taxon>Pseudomonadati</taxon>
        <taxon>Planctomycetota</taxon>
        <taxon>Planctomycetia</taxon>
        <taxon>Pirellulales</taxon>
        <taxon>Pirellulaceae</taxon>
        <taxon>Rhodopirellula</taxon>
    </lineage>
</organism>
<keyword evidence="2" id="KW-0732">Signal</keyword>
<accession>M5TZ86</accession>
<comment type="caution">
    <text evidence="3">The sequence shown here is derived from an EMBL/GenBank/DDBJ whole genome shotgun (WGS) entry which is preliminary data.</text>
</comment>
<keyword evidence="4" id="KW-1185">Reference proteome</keyword>